<reference evidence="1" key="1">
    <citation type="submission" date="2021-02" db="EMBL/GenBank/DDBJ databases">
        <authorList>
            <person name="Bekaert M."/>
        </authorList>
    </citation>
    <scope>NUCLEOTIDE SEQUENCE</scope>
    <source>
        <strain evidence="1">IoA-00</strain>
    </source>
</reference>
<protein>
    <submittedName>
        <fullName evidence="1">(salmon louse) hypothetical protein</fullName>
    </submittedName>
</protein>
<name>A0A7R8CG84_LEPSM</name>
<gene>
    <name evidence="1" type="ORF">LSAA_1773</name>
</gene>
<evidence type="ECO:0000313" key="1">
    <source>
        <dbReference type="EMBL" id="CAF2766517.1"/>
    </source>
</evidence>
<sequence length="199" mass="23489">MPRRRLRREPINDPGGLETIFENTNEEIEEEDSLVKRFVLGRNARKRVLHTSNYLVENKAKDRQRRKMMKKYDKPLNLNPLTPRREANLNQLLEEGLPEEEEREGPPPPLLPPQRLVKETSIRELKCKFYKEIEEADALLGPLPFLTLNEQVHEVRTVRKSSRFLTKYDSNKENICGSIFEEKEVRIKKRRSTLRISTA</sequence>
<keyword evidence="2" id="KW-1185">Reference proteome</keyword>
<dbReference type="EMBL" id="HG994580">
    <property type="protein sequence ID" value="CAF2766517.1"/>
    <property type="molecule type" value="Genomic_DNA"/>
</dbReference>
<evidence type="ECO:0000313" key="2">
    <source>
        <dbReference type="Proteomes" id="UP000675881"/>
    </source>
</evidence>
<proteinExistence type="predicted"/>
<dbReference type="Proteomes" id="UP000675881">
    <property type="component" value="Chromosome 1"/>
</dbReference>
<organism evidence="1 2">
    <name type="scientific">Lepeophtheirus salmonis</name>
    <name type="common">Salmon louse</name>
    <name type="synonym">Caligus salmonis</name>
    <dbReference type="NCBI Taxonomy" id="72036"/>
    <lineage>
        <taxon>Eukaryota</taxon>
        <taxon>Metazoa</taxon>
        <taxon>Ecdysozoa</taxon>
        <taxon>Arthropoda</taxon>
        <taxon>Crustacea</taxon>
        <taxon>Multicrustacea</taxon>
        <taxon>Hexanauplia</taxon>
        <taxon>Copepoda</taxon>
        <taxon>Siphonostomatoida</taxon>
        <taxon>Caligidae</taxon>
        <taxon>Lepeophtheirus</taxon>
    </lineage>
</organism>
<accession>A0A7R8CG84</accession>
<dbReference type="AlphaFoldDB" id="A0A7R8CG84"/>